<gene>
    <name evidence="1" type="ORF">MEDL_10612</name>
</gene>
<dbReference type="AlphaFoldDB" id="A0A8S3QK64"/>
<name>A0A8S3QK64_MYTED</name>
<protein>
    <recommendedName>
        <fullName evidence="3">Ig-like domain-containing protein</fullName>
    </recommendedName>
</protein>
<keyword evidence="2" id="KW-1185">Reference proteome</keyword>
<organism evidence="1 2">
    <name type="scientific">Mytilus edulis</name>
    <name type="common">Blue mussel</name>
    <dbReference type="NCBI Taxonomy" id="6550"/>
    <lineage>
        <taxon>Eukaryota</taxon>
        <taxon>Metazoa</taxon>
        <taxon>Spiralia</taxon>
        <taxon>Lophotrochozoa</taxon>
        <taxon>Mollusca</taxon>
        <taxon>Bivalvia</taxon>
        <taxon>Autobranchia</taxon>
        <taxon>Pteriomorphia</taxon>
        <taxon>Mytilida</taxon>
        <taxon>Mytiloidea</taxon>
        <taxon>Mytilidae</taxon>
        <taxon>Mytilinae</taxon>
        <taxon>Mytilus</taxon>
    </lineage>
</organism>
<proteinExistence type="predicted"/>
<accession>A0A8S3QK64</accession>
<dbReference type="EMBL" id="CAJPWZ010000527">
    <property type="protein sequence ID" value="CAG2195685.1"/>
    <property type="molecule type" value="Genomic_DNA"/>
</dbReference>
<dbReference type="Gene3D" id="2.60.40.10">
    <property type="entry name" value="Immunoglobulins"/>
    <property type="match status" value="1"/>
</dbReference>
<evidence type="ECO:0000313" key="1">
    <source>
        <dbReference type="EMBL" id="CAG2195685.1"/>
    </source>
</evidence>
<reference evidence="1" key="1">
    <citation type="submission" date="2021-03" db="EMBL/GenBank/DDBJ databases">
        <authorList>
            <person name="Bekaert M."/>
        </authorList>
    </citation>
    <scope>NUCLEOTIDE SEQUENCE</scope>
</reference>
<comment type="caution">
    <text evidence="1">The sequence shown here is derived from an EMBL/GenBank/DDBJ whole genome shotgun (WGS) entry which is preliminary data.</text>
</comment>
<dbReference type="InterPro" id="IPR013783">
    <property type="entry name" value="Ig-like_fold"/>
</dbReference>
<evidence type="ECO:0000313" key="2">
    <source>
        <dbReference type="Proteomes" id="UP000683360"/>
    </source>
</evidence>
<dbReference type="Proteomes" id="UP000683360">
    <property type="component" value="Unassembled WGS sequence"/>
</dbReference>
<evidence type="ECO:0008006" key="3">
    <source>
        <dbReference type="Google" id="ProtNLM"/>
    </source>
</evidence>
<sequence>MHVYYYTKIVFTMTIAGNFIEYLTYFEYEEFCESCIKNETIMFVDPGSDVIIKCVCSNETRGGVTGPVISPLIDLGNSDHLPYTDGSVLNSNLNTAKYMVVVNFNKNECNLKIVKFSREEDGIYKCQYQSMDKIAIHVYTIAMKMPPVFLLENTQYIQYGAYGSEVKLWVEIYSVTKVLSKHIKRYEAKQNIEAYAQEKNVTGHVLFHRMRVTVLGKRLTFKVFMEREEDFNNYTIIVCNIGGCTNMTIEKTSEIHTIVPLEVQYDEIGNINFMSRLQNNARESISSVNLPSLERTSNIISSSEKSSSSNSSEHIQSISLLYEDGYEHPYQTIDLESIELHPYSTICFVLYVFGNDCSTAVASKCAAAALFGASSSQGEERTSVGRRVSTESSSATASPFSLSSCDLKDMRKSHLDSHFISIVVIKSAVQLSGNCGYTKSTNGPLGISLQVRCIVDVFLIQVKNHLTYSYTLVSAR</sequence>